<dbReference type="HOGENOM" id="CLU_004370_0_0_1"/>
<dbReference type="Proteomes" id="UP000053593">
    <property type="component" value="Unassembled WGS sequence"/>
</dbReference>
<dbReference type="GO" id="GO:0005085">
    <property type="term" value="F:guanyl-nucleotide exchange factor activity"/>
    <property type="evidence" value="ECO:0007669"/>
    <property type="project" value="InterPro"/>
</dbReference>
<dbReference type="OrthoDB" id="10256089at2759"/>
<evidence type="ECO:0000256" key="1">
    <source>
        <dbReference type="SAM" id="Coils"/>
    </source>
</evidence>
<feature type="coiled-coil region" evidence="1">
    <location>
        <begin position="352"/>
        <end position="379"/>
    </location>
</feature>
<dbReference type="PROSITE" id="PS50010">
    <property type="entry name" value="DH_2"/>
    <property type="match status" value="1"/>
</dbReference>
<dbReference type="InterPro" id="IPR051492">
    <property type="entry name" value="Dynamin-Rho_GEF"/>
</dbReference>
<proteinExistence type="predicted"/>
<feature type="domain" description="DH" evidence="3">
    <location>
        <begin position="91"/>
        <end position="311"/>
    </location>
</feature>
<dbReference type="GO" id="GO:0031991">
    <property type="term" value="P:regulation of actomyosin contractile ring contraction"/>
    <property type="evidence" value="ECO:0007669"/>
    <property type="project" value="TreeGrafter"/>
</dbReference>
<feature type="region of interest" description="Disordered" evidence="2">
    <location>
        <begin position="658"/>
        <end position="691"/>
    </location>
</feature>
<dbReference type="EMBL" id="KN834851">
    <property type="protein sequence ID" value="KIK51963.1"/>
    <property type="molecule type" value="Genomic_DNA"/>
</dbReference>
<dbReference type="SMART" id="SM00325">
    <property type="entry name" value="RhoGEF"/>
    <property type="match status" value="1"/>
</dbReference>
<dbReference type="InterPro" id="IPR035899">
    <property type="entry name" value="DBL_dom_sf"/>
</dbReference>
<evidence type="ECO:0000313" key="5">
    <source>
        <dbReference type="Proteomes" id="UP000053593"/>
    </source>
</evidence>
<reference evidence="4 5" key="1">
    <citation type="submission" date="2014-04" db="EMBL/GenBank/DDBJ databases">
        <title>Evolutionary Origins and Diversification of the Mycorrhizal Mutualists.</title>
        <authorList>
            <consortium name="DOE Joint Genome Institute"/>
            <consortium name="Mycorrhizal Genomics Consortium"/>
            <person name="Kohler A."/>
            <person name="Kuo A."/>
            <person name="Nagy L.G."/>
            <person name="Floudas D."/>
            <person name="Copeland A."/>
            <person name="Barry K.W."/>
            <person name="Cichocki N."/>
            <person name="Veneault-Fourrey C."/>
            <person name="LaButti K."/>
            <person name="Lindquist E.A."/>
            <person name="Lipzen A."/>
            <person name="Lundell T."/>
            <person name="Morin E."/>
            <person name="Murat C."/>
            <person name="Riley R."/>
            <person name="Ohm R."/>
            <person name="Sun H."/>
            <person name="Tunlid A."/>
            <person name="Henrissat B."/>
            <person name="Grigoriev I.V."/>
            <person name="Hibbett D.S."/>
            <person name="Martin F."/>
        </authorList>
    </citation>
    <scope>NUCLEOTIDE SEQUENCE [LARGE SCALE GENOMIC DNA]</scope>
    <source>
        <strain evidence="4 5">FD-317 M1</strain>
    </source>
</reference>
<gene>
    <name evidence="4" type="ORF">GYMLUDRAFT_50250</name>
</gene>
<evidence type="ECO:0000313" key="4">
    <source>
        <dbReference type="EMBL" id="KIK51963.1"/>
    </source>
</evidence>
<evidence type="ECO:0000259" key="3">
    <source>
        <dbReference type="PROSITE" id="PS50010"/>
    </source>
</evidence>
<dbReference type="PANTHER" id="PTHR22834:SF20">
    <property type="entry name" value="SH3 DOMAIN-CONTAINING PROTEIN"/>
    <property type="match status" value="1"/>
</dbReference>
<dbReference type="GO" id="GO:0005737">
    <property type="term" value="C:cytoplasm"/>
    <property type="evidence" value="ECO:0007669"/>
    <property type="project" value="TreeGrafter"/>
</dbReference>
<dbReference type="PANTHER" id="PTHR22834">
    <property type="entry name" value="NUCLEAR FUSION PROTEIN FUS2"/>
    <property type="match status" value="1"/>
</dbReference>
<feature type="region of interest" description="Disordered" evidence="2">
    <location>
        <begin position="587"/>
        <end position="635"/>
    </location>
</feature>
<dbReference type="AlphaFoldDB" id="A0A0D0CAU8"/>
<dbReference type="SUPFAM" id="SSF103657">
    <property type="entry name" value="BAR/IMD domain-like"/>
    <property type="match status" value="1"/>
</dbReference>
<evidence type="ECO:0000256" key="2">
    <source>
        <dbReference type="SAM" id="MobiDB-lite"/>
    </source>
</evidence>
<protein>
    <recommendedName>
        <fullName evidence="3">DH domain-containing protein</fullName>
    </recommendedName>
</protein>
<name>A0A0D0CAU8_9AGAR</name>
<feature type="compositionally biased region" description="Low complexity" evidence="2">
    <location>
        <begin position="615"/>
        <end position="632"/>
    </location>
</feature>
<dbReference type="GO" id="GO:0032955">
    <property type="term" value="P:regulation of division septum assembly"/>
    <property type="evidence" value="ECO:0007669"/>
    <property type="project" value="TreeGrafter"/>
</dbReference>
<dbReference type="Pfam" id="PF00621">
    <property type="entry name" value="RhoGEF"/>
    <property type="match status" value="1"/>
</dbReference>
<dbReference type="SUPFAM" id="SSF48065">
    <property type="entry name" value="DBL homology domain (DH-domain)"/>
    <property type="match status" value="1"/>
</dbReference>
<dbReference type="Gene3D" id="1.20.900.10">
    <property type="entry name" value="Dbl homology (DH) domain"/>
    <property type="match status" value="1"/>
</dbReference>
<keyword evidence="1" id="KW-0175">Coiled coil</keyword>
<organism evidence="4 5">
    <name type="scientific">Collybiopsis luxurians FD-317 M1</name>
    <dbReference type="NCBI Taxonomy" id="944289"/>
    <lineage>
        <taxon>Eukaryota</taxon>
        <taxon>Fungi</taxon>
        <taxon>Dikarya</taxon>
        <taxon>Basidiomycota</taxon>
        <taxon>Agaricomycotina</taxon>
        <taxon>Agaricomycetes</taxon>
        <taxon>Agaricomycetidae</taxon>
        <taxon>Agaricales</taxon>
        <taxon>Marasmiineae</taxon>
        <taxon>Omphalotaceae</taxon>
        <taxon>Collybiopsis</taxon>
        <taxon>Collybiopsis luxurians</taxon>
    </lineage>
</organism>
<accession>A0A0D0CAU8</accession>
<dbReference type="InterPro" id="IPR000219">
    <property type="entry name" value="DH_dom"/>
</dbReference>
<sequence>MSVASPNLSSSSLPITSSTRTSFLKDEFRADNGSLPSLNTLIEGLPKDEEGPGSPLWRRDSSAALFLVEDTASSFSSISISQQSTVTFCLAKRDALNKLLSSERAYASDLALVKDVYIPLALGHPGSDTNASQSSTASTSVLSFASDSSIESLVSPMSAEDVKIIFSNIAELALFSHTFCDNLQTAFGTTLDGGSGFDDSVGALFERMMPDITHLFERYIIRYSSAAIRLKSLPKTPALEAYFAQAQAYTRSFDHARDLYSVLLLPVQRLFMYSLLLGAIVYQTPDSHPDKEHLLFAKRGIEKLAHTIHEERRRREVVQKVLMRAPRKILTSNLLLASLGKQKALSAAKTYKEAEAAKVDRLEDELKKIEQFAYELAKEVLGWSKAMTVVVQKLRIWARSFGQVIGLSEEQGSEAFNAFTSLLDQFFAPSCLEMESMINERLLKEIASLLATMQHPMKLIESMNEQEPFHYHLLTMNVTPNNRPPLALLEASSNYLALRDQLSKELPRYLELLHRGIALSLRRLANIQTRFWQDVRDRWGELWETLRVDGEMNAGAQETIGIWRTRWLDADEVVKSLVITNNRRIYQEPPRPIPSMSHSAVPTLPLPRAKSMPLTASPSMTISTSAASSSSSKTPVIDLSPLDDSFFTIGEDERKPSLRKKLSDSIRSTSRPQSRRPGSSKGLSTRAGIPPLSSSEEMFSIQMYLRKDSWPVAKAKYACRVIHPCRPPAVVSYFSFPFFTLVEGDVYQILQEAGHPSTHPKLPLYVDQGEDCLLLCRNEMGAVGWALACFLEPIFPS</sequence>
<keyword evidence="5" id="KW-1185">Reference proteome</keyword>
<dbReference type="InterPro" id="IPR027267">
    <property type="entry name" value="AH/BAR_dom_sf"/>
</dbReference>